<sequence length="254" mass="28395">MDIEQMTRGQIEAEFAALARTMYFTKSTIAAFSKDATRGQLVAACELIRSENATREENRKARLMRQAKFPAVKSVADFDFGEVSFPDGYTVDDLVSLEFVRQAQDFVFYGGCGRGKTHLSIALGVLAAERGYKVRYFETASLVLMLKAAVADNRLEQVLRDIAKADLLIIDEYGYIPIDIEGARLLYQVMSATYETRSMIVTTNIEFGKWGTVLGDAHLATATIDRIMHHGRLVEFGGQSRRFEEALMMGRSDS</sequence>
<dbReference type="SUPFAM" id="SSF52540">
    <property type="entry name" value="P-loop containing nucleoside triphosphate hydrolases"/>
    <property type="match status" value="1"/>
</dbReference>
<dbReference type="Gene3D" id="3.40.50.300">
    <property type="entry name" value="P-loop containing nucleotide triphosphate hydrolases"/>
    <property type="match status" value="1"/>
</dbReference>
<protein>
    <submittedName>
        <fullName evidence="5">IS21-like element helper ATPase IstB</fullName>
    </submittedName>
</protein>
<organism evidence="5 6">
    <name type="scientific">Collinsella ihumii</name>
    <dbReference type="NCBI Taxonomy" id="1720204"/>
    <lineage>
        <taxon>Bacteria</taxon>
        <taxon>Bacillati</taxon>
        <taxon>Actinomycetota</taxon>
        <taxon>Coriobacteriia</taxon>
        <taxon>Coriobacteriales</taxon>
        <taxon>Coriobacteriaceae</taxon>
        <taxon>Collinsella</taxon>
    </lineage>
</organism>
<comment type="similarity">
    <text evidence="1">Belongs to the IS21/IS1162 putative ATP-binding protein family.</text>
</comment>
<dbReference type="Pfam" id="PF01695">
    <property type="entry name" value="IstB_IS21"/>
    <property type="match status" value="1"/>
</dbReference>
<dbReference type="NCBIfam" id="NF038214">
    <property type="entry name" value="IS21_help_AAA"/>
    <property type="match status" value="1"/>
</dbReference>
<keyword evidence="3" id="KW-0067">ATP-binding</keyword>
<dbReference type="InterPro" id="IPR002611">
    <property type="entry name" value="IstB_ATP-bd"/>
</dbReference>
<dbReference type="GO" id="GO:0006260">
    <property type="term" value="P:DNA replication"/>
    <property type="evidence" value="ECO:0007669"/>
    <property type="project" value="TreeGrafter"/>
</dbReference>
<feature type="domain" description="AAA+ ATPase" evidence="4">
    <location>
        <begin position="102"/>
        <end position="234"/>
    </location>
</feature>
<reference evidence="5" key="1">
    <citation type="journal article" date="2021" name="PeerJ">
        <title>Extensive microbial diversity within the chicken gut microbiome revealed by metagenomics and culture.</title>
        <authorList>
            <person name="Gilroy R."/>
            <person name="Ravi A."/>
            <person name="Getino M."/>
            <person name="Pursley I."/>
            <person name="Horton D.L."/>
            <person name="Alikhan N.F."/>
            <person name="Baker D."/>
            <person name="Gharbi K."/>
            <person name="Hall N."/>
            <person name="Watson M."/>
            <person name="Adriaenssens E.M."/>
            <person name="Foster-Nyarko E."/>
            <person name="Jarju S."/>
            <person name="Secka A."/>
            <person name="Antonio M."/>
            <person name="Oren A."/>
            <person name="Chaudhuri R.R."/>
            <person name="La Ragione R."/>
            <person name="Hildebrand F."/>
            <person name="Pallen M.J."/>
        </authorList>
    </citation>
    <scope>NUCLEOTIDE SEQUENCE</scope>
    <source>
        <strain evidence="5">ChiGjej2B2-7701</strain>
    </source>
</reference>
<dbReference type="InterPro" id="IPR003593">
    <property type="entry name" value="AAA+_ATPase"/>
</dbReference>
<dbReference type="EMBL" id="DYVF01000016">
    <property type="protein sequence ID" value="HJG30161.1"/>
    <property type="molecule type" value="Genomic_DNA"/>
</dbReference>
<dbReference type="SMART" id="SM00382">
    <property type="entry name" value="AAA"/>
    <property type="match status" value="1"/>
</dbReference>
<evidence type="ECO:0000256" key="3">
    <source>
        <dbReference type="ARBA" id="ARBA00022840"/>
    </source>
</evidence>
<keyword evidence="2" id="KW-0547">Nucleotide-binding</keyword>
<dbReference type="InterPro" id="IPR027417">
    <property type="entry name" value="P-loop_NTPase"/>
</dbReference>
<name>A0A921LPQ4_9ACTN</name>
<dbReference type="GO" id="GO:0005524">
    <property type="term" value="F:ATP binding"/>
    <property type="evidence" value="ECO:0007669"/>
    <property type="project" value="UniProtKB-KW"/>
</dbReference>
<evidence type="ECO:0000256" key="2">
    <source>
        <dbReference type="ARBA" id="ARBA00022741"/>
    </source>
</evidence>
<evidence type="ECO:0000313" key="5">
    <source>
        <dbReference type="EMBL" id="HJG30161.1"/>
    </source>
</evidence>
<dbReference type="PIRSF" id="PIRSF003073">
    <property type="entry name" value="DNAC_TnpB_IstB"/>
    <property type="match status" value="1"/>
</dbReference>
<dbReference type="InterPro" id="IPR028350">
    <property type="entry name" value="DNAC/IstB-like"/>
</dbReference>
<dbReference type="AlphaFoldDB" id="A0A921LPQ4"/>
<dbReference type="Proteomes" id="UP000746751">
    <property type="component" value="Unassembled WGS sequence"/>
</dbReference>
<gene>
    <name evidence="5" type="primary">istB</name>
    <name evidence="5" type="ORF">K8U80_02065</name>
</gene>
<dbReference type="PANTHER" id="PTHR30050">
    <property type="entry name" value="CHROMOSOMAL REPLICATION INITIATOR PROTEIN DNAA"/>
    <property type="match status" value="1"/>
</dbReference>
<comment type="caution">
    <text evidence="5">The sequence shown here is derived from an EMBL/GenBank/DDBJ whole genome shotgun (WGS) entry which is preliminary data.</text>
</comment>
<accession>A0A921LPQ4</accession>
<dbReference type="InterPro" id="IPR047661">
    <property type="entry name" value="IstB"/>
</dbReference>
<evidence type="ECO:0000256" key="1">
    <source>
        <dbReference type="ARBA" id="ARBA00008059"/>
    </source>
</evidence>
<proteinExistence type="inferred from homology"/>
<dbReference type="PANTHER" id="PTHR30050:SF4">
    <property type="entry name" value="ATP-BINDING PROTEIN RV3427C IN INSERTION SEQUENCE-RELATED"/>
    <property type="match status" value="1"/>
</dbReference>
<reference evidence="5" key="2">
    <citation type="submission" date="2021-09" db="EMBL/GenBank/DDBJ databases">
        <authorList>
            <person name="Gilroy R."/>
        </authorList>
    </citation>
    <scope>NUCLEOTIDE SEQUENCE</scope>
    <source>
        <strain evidence="5">ChiGjej2B2-7701</strain>
    </source>
</reference>
<evidence type="ECO:0000259" key="4">
    <source>
        <dbReference type="SMART" id="SM00382"/>
    </source>
</evidence>
<evidence type="ECO:0000313" key="6">
    <source>
        <dbReference type="Proteomes" id="UP000746751"/>
    </source>
</evidence>